<dbReference type="GO" id="GO:0070534">
    <property type="term" value="P:protein K63-linked ubiquitination"/>
    <property type="evidence" value="ECO:0007669"/>
    <property type="project" value="UniProtKB-UniRule"/>
</dbReference>
<evidence type="ECO:0000256" key="16">
    <source>
        <dbReference type="SAM" id="MobiDB-lite"/>
    </source>
</evidence>
<evidence type="ECO:0000256" key="4">
    <source>
        <dbReference type="ARBA" id="ARBA00022574"/>
    </source>
</evidence>
<keyword evidence="4 14" id="KW-0853">WD repeat</keyword>
<dbReference type="InterPro" id="IPR055340">
    <property type="entry name" value="RING-Ubox_PRP19"/>
</dbReference>
<dbReference type="EC" id="2.3.2.27" evidence="15"/>
<dbReference type="Pfam" id="PF00400">
    <property type="entry name" value="WD40"/>
    <property type="match status" value="1"/>
</dbReference>
<evidence type="ECO:0000256" key="14">
    <source>
        <dbReference type="PROSITE-ProRule" id="PRU00221"/>
    </source>
</evidence>
<dbReference type="InterPro" id="IPR003613">
    <property type="entry name" value="Ubox_domain"/>
</dbReference>
<dbReference type="InterPro" id="IPR015943">
    <property type="entry name" value="WD40/YVTN_repeat-like_dom_sf"/>
</dbReference>
<comment type="catalytic activity">
    <reaction evidence="15">
        <text>S-ubiquitinyl-[E2 ubiquitin-conjugating enzyme]-L-cysteine + [acceptor protein]-L-lysine = [E2 ubiquitin-conjugating enzyme]-L-cysteine + N(6)-ubiquitinyl-[acceptor protein]-L-lysine.</text>
        <dbReference type="EC" id="2.3.2.27"/>
    </reaction>
</comment>
<evidence type="ECO:0000256" key="1">
    <source>
        <dbReference type="ARBA" id="ARBA00004123"/>
    </source>
</evidence>
<evidence type="ECO:0000256" key="6">
    <source>
        <dbReference type="ARBA" id="ARBA00022679"/>
    </source>
</evidence>
<dbReference type="SMART" id="SM00504">
    <property type="entry name" value="Ubox"/>
    <property type="match status" value="1"/>
</dbReference>
<sequence>MFCCISHQIPQEPVLNRNNGCLYDRRLIEAYIKEHGKCPITGESLSLEGLIAVRPAPPSTAVSTRAGLGAASIPGLLERLYSEWDSQMLEQFTLRQRVTQMQQELAHALQQYEAACVVIANLQKECESLRSNNNHPSQGLSQSTLEVIEETEKNARAERKKKKGTTPRAYRQVTPQQRVPLSGGVVQSVCQLGQVVYAAGTVEQNGIVPYDLSTQKLGTTAGGHADLIHSLSAAQHSGVLVSGSNDQTVKLWRPSSDHSLTCSGTIRYAKGIVAQSRHIASDALLLSAGGEGSIALSDLRQEVICATASPLTASSAIRAVELHPYSALAGITQGGTLHLLDVRQMAVENHVSVQGAVLSGVGFHADCVTALTASQEGSVLLWDLRKLEQPILALQTGQSAPAFAHFSPDSGAQIVVGVGQQVKLFTTATGEVVTTVEVENASQGLISALDWFGDGGKVAVSTLDGVVQLYNVH</sequence>
<keyword evidence="13 15" id="KW-0539">Nucleus</keyword>
<keyword evidence="6 15" id="KW-0808">Transferase</keyword>
<organism evidence="18 19">
    <name type="scientific">Angomonas deanei</name>
    <dbReference type="NCBI Taxonomy" id="59799"/>
    <lineage>
        <taxon>Eukaryota</taxon>
        <taxon>Discoba</taxon>
        <taxon>Euglenozoa</taxon>
        <taxon>Kinetoplastea</taxon>
        <taxon>Metakinetoplastina</taxon>
        <taxon>Trypanosomatida</taxon>
        <taxon>Trypanosomatidae</taxon>
        <taxon>Strigomonadinae</taxon>
        <taxon>Angomonas</taxon>
    </lineage>
</organism>
<protein>
    <recommendedName>
        <fullName evidence="15">Pre-mRNA-processing factor 19</fullName>
        <ecNumber evidence="15">2.3.2.27</ecNumber>
    </recommendedName>
</protein>
<dbReference type="SUPFAM" id="SSF57850">
    <property type="entry name" value="RING/U-box"/>
    <property type="match status" value="1"/>
</dbReference>
<dbReference type="Gene3D" id="2.130.10.10">
    <property type="entry name" value="YVTN repeat-like/Quinoprotein amine dehydrogenase"/>
    <property type="match status" value="2"/>
</dbReference>
<evidence type="ECO:0000256" key="2">
    <source>
        <dbReference type="ARBA" id="ARBA00004906"/>
    </source>
</evidence>
<dbReference type="InterPro" id="IPR001680">
    <property type="entry name" value="WD40_rpt"/>
</dbReference>
<dbReference type="CDD" id="cd16656">
    <property type="entry name" value="RING-Ubox_PRP19"/>
    <property type="match status" value="1"/>
</dbReference>
<name>A0A7G2CP37_9TRYP</name>
<keyword evidence="19" id="KW-1185">Reference proteome</keyword>
<dbReference type="AlphaFoldDB" id="A0A7G2CP37"/>
<evidence type="ECO:0000256" key="12">
    <source>
        <dbReference type="ARBA" id="ARBA00023204"/>
    </source>
</evidence>
<comment type="function">
    <text evidence="15">Ubiquitin-protein ligase which is mainly involved pre-mRNA splicing and DNA repair. Required for pre-mRNA splicing as component of the spliceosome.</text>
</comment>
<dbReference type="FunFam" id="3.30.40.10:FF:000027">
    <property type="entry name" value="Pre-mRNA-processing factor 19, putative"/>
    <property type="match status" value="1"/>
</dbReference>
<dbReference type="PROSITE" id="PS50294">
    <property type="entry name" value="WD_REPEATS_REGION"/>
    <property type="match status" value="1"/>
</dbReference>
<evidence type="ECO:0000256" key="9">
    <source>
        <dbReference type="ARBA" id="ARBA00022763"/>
    </source>
</evidence>
<dbReference type="GO" id="GO:0006281">
    <property type="term" value="P:DNA repair"/>
    <property type="evidence" value="ECO:0007669"/>
    <property type="project" value="UniProtKB-KW"/>
</dbReference>
<keyword evidence="8" id="KW-0677">Repeat</keyword>
<evidence type="ECO:0000256" key="13">
    <source>
        <dbReference type="ARBA" id="ARBA00023242"/>
    </source>
</evidence>
<reference evidence="18 19" key="1">
    <citation type="submission" date="2020-08" db="EMBL/GenBank/DDBJ databases">
        <authorList>
            <person name="Newling K."/>
            <person name="Davey J."/>
            <person name="Forrester S."/>
        </authorList>
    </citation>
    <scope>NUCLEOTIDE SEQUENCE [LARGE SCALE GENOMIC DNA]</scope>
    <source>
        <strain evidence="19">Crithidia deanei Carvalho (ATCC PRA-265)</strain>
    </source>
</reference>
<dbReference type="PROSITE" id="PS50082">
    <property type="entry name" value="WD_REPEATS_2"/>
    <property type="match status" value="1"/>
</dbReference>
<dbReference type="SUPFAM" id="SSF50978">
    <property type="entry name" value="WD40 repeat-like"/>
    <property type="match status" value="1"/>
</dbReference>
<dbReference type="InterPro" id="IPR013915">
    <property type="entry name" value="Prp19_cc"/>
</dbReference>
<evidence type="ECO:0000256" key="5">
    <source>
        <dbReference type="ARBA" id="ARBA00022664"/>
    </source>
</evidence>
<evidence type="ECO:0000256" key="15">
    <source>
        <dbReference type="RuleBase" id="RU367101"/>
    </source>
</evidence>
<dbReference type="GO" id="GO:0061630">
    <property type="term" value="F:ubiquitin protein ligase activity"/>
    <property type="evidence" value="ECO:0007669"/>
    <property type="project" value="UniProtKB-UniRule"/>
</dbReference>
<dbReference type="VEuPathDB" id="TriTrypDB:ADEAN_000908200"/>
<keyword evidence="10 15" id="KW-0833">Ubl conjugation pathway</keyword>
<evidence type="ECO:0000313" key="19">
    <source>
        <dbReference type="Proteomes" id="UP000515908"/>
    </source>
</evidence>
<evidence type="ECO:0000259" key="17">
    <source>
        <dbReference type="SMART" id="SM00504"/>
    </source>
</evidence>
<dbReference type="Proteomes" id="UP000515908">
    <property type="component" value="Chromosome 21"/>
</dbReference>
<dbReference type="InterPro" id="IPR038959">
    <property type="entry name" value="Prp19"/>
</dbReference>
<keyword evidence="9 15" id="KW-0227">DNA damage</keyword>
<dbReference type="GO" id="GO:0071006">
    <property type="term" value="C:U2-type catalytic step 1 spliceosome"/>
    <property type="evidence" value="ECO:0007669"/>
    <property type="project" value="TreeGrafter"/>
</dbReference>
<accession>A0A7G2CP37</accession>
<keyword evidence="7 15" id="KW-0747">Spliceosome</keyword>
<dbReference type="UniPathway" id="UPA00143"/>
<comment type="similarity">
    <text evidence="3 15">Belongs to the WD repeat PRP19 family.</text>
</comment>
<dbReference type="Pfam" id="PF08606">
    <property type="entry name" value="Prp19"/>
    <property type="match status" value="1"/>
</dbReference>
<comment type="pathway">
    <text evidence="2 15">Protein modification; protein ubiquitination.</text>
</comment>
<dbReference type="Gene3D" id="3.30.40.10">
    <property type="entry name" value="Zinc/RING finger domain, C3HC4 (zinc finger)"/>
    <property type="match status" value="1"/>
</dbReference>
<dbReference type="InterPro" id="IPR036322">
    <property type="entry name" value="WD40_repeat_dom_sf"/>
</dbReference>
<evidence type="ECO:0000313" key="18">
    <source>
        <dbReference type="EMBL" id="CAD2221550.1"/>
    </source>
</evidence>
<keyword evidence="12 15" id="KW-0234">DNA repair</keyword>
<evidence type="ECO:0000256" key="11">
    <source>
        <dbReference type="ARBA" id="ARBA00023187"/>
    </source>
</evidence>
<keyword evidence="5 15" id="KW-0507">mRNA processing</keyword>
<gene>
    <name evidence="18" type="ORF">ADEAN_000908200</name>
</gene>
<dbReference type="InterPro" id="IPR013083">
    <property type="entry name" value="Znf_RING/FYVE/PHD"/>
</dbReference>
<dbReference type="SMART" id="SM00320">
    <property type="entry name" value="WD40"/>
    <property type="match status" value="3"/>
</dbReference>
<evidence type="ECO:0000256" key="7">
    <source>
        <dbReference type="ARBA" id="ARBA00022728"/>
    </source>
</evidence>
<proteinExistence type="inferred from homology"/>
<keyword evidence="11 15" id="KW-0508">mRNA splicing</keyword>
<evidence type="ECO:0000256" key="3">
    <source>
        <dbReference type="ARBA" id="ARBA00006388"/>
    </source>
</evidence>
<dbReference type="EMBL" id="LR877165">
    <property type="protein sequence ID" value="CAD2221550.1"/>
    <property type="molecule type" value="Genomic_DNA"/>
</dbReference>
<feature type="domain" description="U-box" evidence="17">
    <location>
        <begin position="1"/>
        <end position="60"/>
    </location>
</feature>
<dbReference type="PANTHER" id="PTHR43995">
    <property type="entry name" value="PRE-MRNA-PROCESSING FACTOR 19"/>
    <property type="match status" value="1"/>
</dbReference>
<comment type="subunit">
    <text evidence="15">Homotetramer.</text>
</comment>
<comment type="subcellular location">
    <subcellularLocation>
        <location evidence="1 15">Nucleus</location>
    </subcellularLocation>
</comment>
<feature type="repeat" description="WD" evidence="14">
    <location>
        <begin position="221"/>
        <end position="252"/>
    </location>
</feature>
<dbReference type="GO" id="GO:0005737">
    <property type="term" value="C:cytoplasm"/>
    <property type="evidence" value="ECO:0007669"/>
    <property type="project" value="TreeGrafter"/>
</dbReference>
<feature type="region of interest" description="Disordered" evidence="16">
    <location>
        <begin position="152"/>
        <end position="171"/>
    </location>
</feature>
<dbReference type="PANTHER" id="PTHR43995:SF1">
    <property type="entry name" value="PRE-MRNA-PROCESSING FACTOR 19"/>
    <property type="match status" value="1"/>
</dbReference>
<evidence type="ECO:0000256" key="8">
    <source>
        <dbReference type="ARBA" id="ARBA00022737"/>
    </source>
</evidence>
<dbReference type="GO" id="GO:0000398">
    <property type="term" value="P:mRNA splicing, via spliceosome"/>
    <property type="evidence" value="ECO:0007669"/>
    <property type="project" value="InterPro"/>
</dbReference>
<dbReference type="GO" id="GO:0000974">
    <property type="term" value="C:Prp19 complex"/>
    <property type="evidence" value="ECO:0007669"/>
    <property type="project" value="UniProtKB-UniRule"/>
</dbReference>
<evidence type="ECO:0000256" key="10">
    <source>
        <dbReference type="ARBA" id="ARBA00022786"/>
    </source>
</evidence>